<dbReference type="SUPFAM" id="SSF56112">
    <property type="entry name" value="Protein kinase-like (PK-like)"/>
    <property type="match status" value="1"/>
</dbReference>
<dbReference type="OrthoDB" id="3645574at2759"/>
<evidence type="ECO:0008006" key="3">
    <source>
        <dbReference type="Google" id="ProtNLM"/>
    </source>
</evidence>
<dbReference type="InterPro" id="IPR051678">
    <property type="entry name" value="AGP_Transferase"/>
</dbReference>
<keyword evidence="2" id="KW-1185">Reference proteome</keyword>
<comment type="caution">
    <text evidence="1">The sequence shown here is derived from an EMBL/GenBank/DDBJ whole genome shotgun (WGS) entry which is preliminary data.</text>
</comment>
<evidence type="ECO:0000313" key="1">
    <source>
        <dbReference type="EMBL" id="KAF4631205.1"/>
    </source>
</evidence>
<dbReference type="Proteomes" id="UP000566819">
    <property type="component" value="Unassembled WGS sequence"/>
</dbReference>
<dbReference type="PANTHER" id="PTHR21310:SF37">
    <property type="entry name" value="AMINOGLYCOSIDE PHOSPHOTRANSFERASE DOMAIN-CONTAINING PROTEIN"/>
    <property type="match status" value="1"/>
</dbReference>
<dbReference type="EMBL" id="JAAMPI010000466">
    <property type="protein sequence ID" value="KAF4631205.1"/>
    <property type="molecule type" value="Genomic_DNA"/>
</dbReference>
<protein>
    <recommendedName>
        <fullName evidence="3">Aminoglycoside phosphotransferase domain-containing protein</fullName>
    </recommendedName>
</protein>
<evidence type="ECO:0000313" key="2">
    <source>
        <dbReference type="Proteomes" id="UP000566819"/>
    </source>
</evidence>
<sequence length="516" mass="59878">MPTAIELDHRKPITYESALKKDTNIVSQAAHFEAATELCQSLWDQRQTIQALVKHHLRLSNRDICIVNTKDQWIRGSFNICIPIEVQSTRFHKKLIFRCPMPHKLAEAKYPGTVDEKLSSEVGTHTWIQYQCPDIRIPHLYGFGFSDHRHFVHEQQKPFYTRLWRMFQRHLRDLFRCHTLSPYTVHPTSQRLPTAYMILEYIGPNTGQMLSSSWEKHRNDLVCRQNLFRGMARLMLSLANIPQPRIGSFQFHTDGTISLTNRPLPCSVIILENDGALRTIEKNETYTCTEPFVADMLTLHENSFLSNPNAAYDAADCRGQMAAGALLRMLSHYYIERKRRNGPYYLQFTDLHESNIFVDGNCNITCVIDLEWVCALPAEMLAVPYWLTGHGIDEIVGDNLREFDDIRQEFMKIFGEEEVSMASKQMPVLASIMYEGWESEGIWFWRCLTSTNAMISLVEDHICPRFSRLSSKAEEIFSQYWCEGSAEVVERKVTDYEGYKKELEALFSNQTEHYSS</sequence>
<name>A0A8H4RJJ9_9HELO</name>
<reference evidence="1 2" key="1">
    <citation type="submission" date="2020-03" db="EMBL/GenBank/DDBJ databases">
        <title>Draft Genome Sequence of Cudoniella acicularis.</title>
        <authorList>
            <person name="Buettner E."/>
            <person name="Kellner H."/>
        </authorList>
    </citation>
    <scope>NUCLEOTIDE SEQUENCE [LARGE SCALE GENOMIC DNA]</scope>
    <source>
        <strain evidence="1 2">DSM 108380</strain>
    </source>
</reference>
<gene>
    <name evidence="1" type="ORF">G7Y89_g6928</name>
</gene>
<proteinExistence type="predicted"/>
<dbReference type="AlphaFoldDB" id="A0A8H4RJJ9"/>
<accession>A0A8H4RJJ9</accession>
<organism evidence="1 2">
    <name type="scientific">Cudoniella acicularis</name>
    <dbReference type="NCBI Taxonomy" id="354080"/>
    <lineage>
        <taxon>Eukaryota</taxon>
        <taxon>Fungi</taxon>
        <taxon>Dikarya</taxon>
        <taxon>Ascomycota</taxon>
        <taxon>Pezizomycotina</taxon>
        <taxon>Leotiomycetes</taxon>
        <taxon>Helotiales</taxon>
        <taxon>Tricladiaceae</taxon>
        <taxon>Cudoniella</taxon>
    </lineage>
</organism>
<dbReference type="InterPro" id="IPR011009">
    <property type="entry name" value="Kinase-like_dom_sf"/>
</dbReference>
<dbReference type="PANTHER" id="PTHR21310">
    <property type="entry name" value="AMINOGLYCOSIDE PHOSPHOTRANSFERASE-RELATED-RELATED"/>
    <property type="match status" value="1"/>
</dbReference>